<reference evidence="11 12" key="1">
    <citation type="submission" date="2024-03" db="EMBL/GenBank/DDBJ databases">
        <title>A high-quality draft genome sequence of Diaporthe vaccinii, a causative agent of upright dieback and viscid rot disease in cranberry plants.</title>
        <authorList>
            <person name="Sarrasin M."/>
            <person name="Lang B.F."/>
            <person name="Burger G."/>
        </authorList>
    </citation>
    <scope>NUCLEOTIDE SEQUENCE [LARGE SCALE GENOMIC DNA]</scope>
    <source>
        <strain evidence="11 12">IS7</strain>
    </source>
</reference>
<gene>
    <name evidence="11" type="ORF">FJTKL_03005</name>
</gene>
<dbReference type="EC" id="2.1.1.37" evidence="2"/>
<evidence type="ECO:0000313" key="11">
    <source>
        <dbReference type="EMBL" id="KAL2274726.1"/>
    </source>
</evidence>
<protein>
    <recommendedName>
        <fullName evidence="2">DNA (cytosine-5-)-methyltransferase</fullName>
        <ecNumber evidence="2">2.1.1.37</ecNumber>
    </recommendedName>
</protein>
<dbReference type="PRINTS" id="PR00105">
    <property type="entry name" value="C5METTRFRASE"/>
</dbReference>
<dbReference type="PANTHER" id="PTHR10629">
    <property type="entry name" value="CYTOSINE-SPECIFIC METHYLTRANSFERASE"/>
    <property type="match status" value="1"/>
</dbReference>
<dbReference type="SUPFAM" id="SSF53335">
    <property type="entry name" value="S-adenosyl-L-methionine-dependent methyltransferases"/>
    <property type="match status" value="1"/>
</dbReference>
<dbReference type="InterPro" id="IPR043151">
    <property type="entry name" value="BAH_sf"/>
</dbReference>
<dbReference type="Pfam" id="PF25423">
    <property type="entry name" value="DUF7893"/>
    <property type="match status" value="1"/>
</dbReference>
<dbReference type="Pfam" id="PF00145">
    <property type="entry name" value="DNA_methylase"/>
    <property type="match status" value="1"/>
</dbReference>
<keyword evidence="4 8" id="KW-0808">Transferase</keyword>
<keyword evidence="6" id="KW-0238">DNA-binding</keyword>
<dbReference type="PROSITE" id="PS51679">
    <property type="entry name" value="SAM_MT_C5"/>
    <property type="match status" value="1"/>
</dbReference>
<evidence type="ECO:0000256" key="7">
    <source>
        <dbReference type="ARBA" id="ARBA00023242"/>
    </source>
</evidence>
<dbReference type="PROSITE" id="PS51038">
    <property type="entry name" value="BAH"/>
    <property type="match status" value="1"/>
</dbReference>
<dbReference type="Gene3D" id="3.40.50.150">
    <property type="entry name" value="Vaccinia Virus protein VP39"/>
    <property type="match status" value="1"/>
</dbReference>
<dbReference type="InterPro" id="IPR029063">
    <property type="entry name" value="SAM-dependent_MTases_sf"/>
</dbReference>
<dbReference type="Gene3D" id="3.90.120.10">
    <property type="entry name" value="DNA Methylase, subunit A, domain 2"/>
    <property type="match status" value="1"/>
</dbReference>
<feature type="domain" description="BAH" evidence="10">
    <location>
        <begin position="397"/>
        <end position="527"/>
    </location>
</feature>
<dbReference type="InterPro" id="IPR050390">
    <property type="entry name" value="C5-Methyltransferase"/>
</dbReference>
<dbReference type="Proteomes" id="UP001600888">
    <property type="component" value="Unassembled WGS sequence"/>
</dbReference>
<evidence type="ECO:0000256" key="8">
    <source>
        <dbReference type="PROSITE-ProRule" id="PRU01016"/>
    </source>
</evidence>
<comment type="similarity">
    <text evidence="8">Belongs to the class I-like SAM-binding methyltransferase superfamily. C5-methyltransferase family.</text>
</comment>
<feature type="active site" evidence="8">
    <location>
        <position position="758"/>
    </location>
</feature>
<name>A0ABR4DWI4_9PEZI</name>
<comment type="subcellular location">
    <subcellularLocation>
        <location evidence="1">Nucleus</location>
    </subcellularLocation>
</comment>
<accession>A0ABR4DWI4</accession>
<evidence type="ECO:0000256" key="2">
    <source>
        <dbReference type="ARBA" id="ARBA00011975"/>
    </source>
</evidence>
<dbReference type="InterPro" id="IPR057215">
    <property type="entry name" value="DUF7893"/>
</dbReference>
<feature type="region of interest" description="Disordered" evidence="9">
    <location>
        <begin position="1100"/>
        <end position="1121"/>
    </location>
</feature>
<keyword evidence="3 8" id="KW-0489">Methyltransferase</keyword>
<dbReference type="InterPro" id="IPR001525">
    <property type="entry name" value="C5_MeTfrase"/>
</dbReference>
<sequence length="1137" mass="128995">MGFLVTSDHYPRLSSGPMDLDEGPMQSHQDDEAAFLEAVAEEDEFDDTDLESDFDNVQQRPQTSSRGLVIEIPRSTLIAPRSSFRGTADYASISRERTAVQSLLDSDPTQLDEDFIEFELDDFVVYIDTQRHPQEMRALHTHATLSGQQKFYFNGTLKLGDVKHRVERVPFDEIPLGNYGKDHSTVGDQLWIRSELNRRRNIYYQLKTPSIEYARFHRDFLWVTDLAKHAVDFSEHLLDLGQSVSIRHFGQDFVQWLQTVHRLSPTFQKWYEKRGTNDFRQSIIANQLFIRKELFDMFGGRKWSRIDVFKEISNPFGMFSQQGQGLLLQRDHVPHTIVTPYIFDCFSHMKMGMILKPVQPSVSTEEAIARSWPADGTKELRFTRPACTSQHRQTMIESIKPGDTISIIPDKKGETDTQWSTNIPDKKWYGLVQNVSMANAKTRLQRQFDITWLYDPEDTPCCSMRYPWKNELFLSDHCTCEERQRKIPEHAVIGVHTVEWFGATQTKADFFVRQTYQVEQRRWVTLQQTHLRCRHEEQQRPEYLVGETVLVSTPGTNVLEPCEILGYDKDHKRTRLRRFLRCTAIRSQCARNELVYTDEEFSADIHRIHARCIVRCYYPGETIPTPYNRNGTGNAFVITHRKSADGSVHPLSSANKPRIRQGFDPKRPIKKLRALDLFSGCGNFGRGLEDGGAVEAKWVNDIWPAAIHTYMANSTDPDSVRPFLGSIDELNLRSFEGKFTKSVPQPGEVCLICGGSPCPGFSMITPNKQTIQQAKNRSLVAAFAAAVDFHRPKYGILENVKTIVQSKGNRTEDYFSQLICAIVGMGYQAQIILGDAWSHGAPQGRVRAFLYFAAPGLELPQPPVPSHSHPRKKECGSLGMMTNGEPYITRSNNPTPFKYVTALEATADLPDIYDAKTETCVAFPDHRLSVSLSSGDLKIGVKDGRGKKGRTQGLNMPTRPFAMNISRAWHHSIKDNLSGDTVKDMFDHERDAYPRDGSHRTSNLSKGWGRVHPHGLFHTVTTICQWTDARVGRLSHWDQPRPLTVMEARRAQGIPDHEVLLGTPKDQWEMVGNAVARQIAMALGLALRKAWVGTLYDDGEAAPAPPADEEEQAAENGFGPAEVPVANGEVYMVLDSY</sequence>
<evidence type="ECO:0000259" key="10">
    <source>
        <dbReference type="PROSITE" id="PS51038"/>
    </source>
</evidence>
<evidence type="ECO:0000313" key="12">
    <source>
        <dbReference type="Proteomes" id="UP001600888"/>
    </source>
</evidence>
<feature type="region of interest" description="Disordered" evidence="9">
    <location>
        <begin position="1"/>
        <end position="30"/>
    </location>
</feature>
<dbReference type="EMBL" id="JBAWTH010000150">
    <property type="protein sequence ID" value="KAL2274726.1"/>
    <property type="molecule type" value="Genomic_DNA"/>
</dbReference>
<keyword evidence="7" id="KW-0539">Nucleus</keyword>
<comment type="caution">
    <text evidence="11">The sequence shown here is derived from an EMBL/GenBank/DDBJ whole genome shotgun (WGS) entry which is preliminary data.</text>
</comment>
<keyword evidence="12" id="KW-1185">Reference proteome</keyword>
<evidence type="ECO:0000256" key="4">
    <source>
        <dbReference type="ARBA" id="ARBA00022679"/>
    </source>
</evidence>
<dbReference type="Gene3D" id="2.30.30.490">
    <property type="match status" value="1"/>
</dbReference>
<evidence type="ECO:0000256" key="6">
    <source>
        <dbReference type="ARBA" id="ARBA00023125"/>
    </source>
</evidence>
<keyword evidence="5 8" id="KW-0949">S-adenosyl-L-methionine</keyword>
<proteinExistence type="inferred from homology"/>
<evidence type="ECO:0000256" key="5">
    <source>
        <dbReference type="ARBA" id="ARBA00022691"/>
    </source>
</evidence>
<dbReference type="InterPro" id="IPR001025">
    <property type="entry name" value="BAH_dom"/>
</dbReference>
<organism evidence="11 12">
    <name type="scientific">Diaporthe vaccinii</name>
    <dbReference type="NCBI Taxonomy" id="105482"/>
    <lineage>
        <taxon>Eukaryota</taxon>
        <taxon>Fungi</taxon>
        <taxon>Dikarya</taxon>
        <taxon>Ascomycota</taxon>
        <taxon>Pezizomycotina</taxon>
        <taxon>Sordariomycetes</taxon>
        <taxon>Sordariomycetidae</taxon>
        <taxon>Diaporthales</taxon>
        <taxon>Diaporthaceae</taxon>
        <taxon>Diaporthe</taxon>
        <taxon>Diaporthe eres species complex</taxon>
    </lineage>
</organism>
<evidence type="ECO:0000256" key="9">
    <source>
        <dbReference type="SAM" id="MobiDB-lite"/>
    </source>
</evidence>
<evidence type="ECO:0000256" key="3">
    <source>
        <dbReference type="ARBA" id="ARBA00022603"/>
    </source>
</evidence>
<evidence type="ECO:0000256" key="1">
    <source>
        <dbReference type="ARBA" id="ARBA00004123"/>
    </source>
</evidence>
<dbReference type="PANTHER" id="PTHR10629:SF54">
    <property type="entry name" value="DNA METHYLTRANSFERASE DIM-2"/>
    <property type="match status" value="1"/>
</dbReference>